<protein>
    <recommendedName>
        <fullName evidence="3">Mobile element protein</fullName>
    </recommendedName>
</protein>
<dbReference type="Proteomes" id="UP000214646">
    <property type="component" value="Unassembled WGS sequence"/>
</dbReference>
<comment type="caution">
    <text evidence="1">The sequence shown here is derived from an EMBL/GenBank/DDBJ whole genome shotgun (WGS) entry which is preliminary data.</text>
</comment>
<dbReference type="AlphaFoldDB" id="A0A225DP67"/>
<organism evidence="1 2">
    <name type="scientific">Fimbriiglobus ruber</name>
    <dbReference type="NCBI Taxonomy" id="1908690"/>
    <lineage>
        <taxon>Bacteria</taxon>
        <taxon>Pseudomonadati</taxon>
        <taxon>Planctomycetota</taxon>
        <taxon>Planctomycetia</taxon>
        <taxon>Gemmatales</taxon>
        <taxon>Gemmataceae</taxon>
        <taxon>Fimbriiglobus</taxon>
    </lineage>
</organism>
<proteinExistence type="predicted"/>
<evidence type="ECO:0008006" key="3">
    <source>
        <dbReference type="Google" id="ProtNLM"/>
    </source>
</evidence>
<reference evidence="2" key="1">
    <citation type="submission" date="2017-06" db="EMBL/GenBank/DDBJ databases">
        <title>Genome analysis of Fimbriiglobus ruber SP5, the first member of the order Planctomycetales with confirmed chitinolytic capability.</title>
        <authorList>
            <person name="Ravin N.V."/>
            <person name="Rakitin A.L."/>
            <person name="Ivanova A.A."/>
            <person name="Beletsky A.V."/>
            <person name="Kulichevskaya I.S."/>
            <person name="Mardanov A.V."/>
            <person name="Dedysh S.N."/>
        </authorList>
    </citation>
    <scope>NUCLEOTIDE SEQUENCE [LARGE SCALE GENOMIC DNA]</scope>
    <source>
        <strain evidence="2">SP5</strain>
    </source>
</reference>
<keyword evidence="2" id="KW-1185">Reference proteome</keyword>
<gene>
    <name evidence="1" type="ORF">FRUB_05297</name>
</gene>
<accession>A0A225DP67</accession>
<evidence type="ECO:0000313" key="1">
    <source>
        <dbReference type="EMBL" id="OWK40378.1"/>
    </source>
</evidence>
<dbReference type="EMBL" id="NIDE01000008">
    <property type="protein sequence ID" value="OWK40378.1"/>
    <property type="molecule type" value="Genomic_DNA"/>
</dbReference>
<sequence length="63" mass="7095">MFHRFNAWRADGTWVRVVTSLLDEMDDRGLIDHELWCIDGTVIRASRAAAGAKKTRIANLPGL</sequence>
<evidence type="ECO:0000313" key="2">
    <source>
        <dbReference type="Proteomes" id="UP000214646"/>
    </source>
</evidence>
<name>A0A225DP67_9BACT</name>